<dbReference type="SMART" id="SM00248">
    <property type="entry name" value="ANK"/>
    <property type="match status" value="5"/>
</dbReference>
<evidence type="ECO:0000313" key="5">
    <source>
        <dbReference type="Proteomes" id="UP000325440"/>
    </source>
</evidence>
<dbReference type="Pfam" id="PF12796">
    <property type="entry name" value="Ank_2"/>
    <property type="match status" value="1"/>
</dbReference>
<dbReference type="SUPFAM" id="SSF48403">
    <property type="entry name" value="Ankyrin repeat"/>
    <property type="match status" value="1"/>
</dbReference>
<gene>
    <name evidence="4" type="ORF">CINCED_3A012820</name>
</gene>
<keyword evidence="1" id="KW-0677">Repeat</keyword>
<feature type="repeat" description="ANK" evidence="3">
    <location>
        <begin position="69"/>
        <end position="101"/>
    </location>
</feature>
<organism evidence="4 5">
    <name type="scientific">Cinara cedri</name>
    <dbReference type="NCBI Taxonomy" id="506608"/>
    <lineage>
        <taxon>Eukaryota</taxon>
        <taxon>Metazoa</taxon>
        <taxon>Ecdysozoa</taxon>
        <taxon>Arthropoda</taxon>
        <taxon>Hexapoda</taxon>
        <taxon>Insecta</taxon>
        <taxon>Pterygota</taxon>
        <taxon>Neoptera</taxon>
        <taxon>Paraneoptera</taxon>
        <taxon>Hemiptera</taxon>
        <taxon>Sternorrhyncha</taxon>
        <taxon>Aphidomorpha</taxon>
        <taxon>Aphidoidea</taxon>
        <taxon>Aphididae</taxon>
        <taxon>Lachninae</taxon>
        <taxon>Cinara</taxon>
    </lineage>
</organism>
<accession>A0A5E4MFW9</accession>
<dbReference type="InterPro" id="IPR036770">
    <property type="entry name" value="Ankyrin_rpt-contain_sf"/>
</dbReference>
<evidence type="ECO:0000256" key="3">
    <source>
        <dbReference type="PROSITE-ProRule" id="PRU00023"/>
    </source>
</evidence>
<dbReference type="OrthoDB" id="6380347at2759"/>
<evidence type="ECO:0000256" key="2">
    <source>
        <dbReference type="ARBA" id="ARBA00023043"/>
    </source>
</evidence>
<dbReference type="PANTHER" id="PTHR24180">
    <property type="entry name" value="CYCLIN-DEPENDENT KINASE INHIBITOR 2C-RELATED"/>
    <property type="match status" value="1"/>
</dbReference>
<sequence length="300" mass="33828">MRYKKYRQILDRINSDPKLNRQDTEDQYVIDAIKEILKAEHPDVYKEWEGKEFDVNHLFHYQEPGYASYTFTLLHAAASCNMMNVVKALVKAGADINATEDVFKRAPLYWATGSNHIDLNIIRFLLEKGAHINAIDECGETALHFAVRFGNESIVNVLLEQEGVHVNIADIDGMTPLHQAVFYNYTNIVNALLKKEANPSWQDESGKTPLHLAVEYGYKDVIKTLLLAGTNTSLENNEGDTPIDSTISDEIKDFFKNVEGELHNMKNKKIGDTDATLNENAHNSSLAEVDLSSVVKSTQR</sequence>
<name>A0A5E4MFW9_9HEMI</name>
<feature type="repeat" description="ANK" evidence="3">
    <location>
        <begin position="205"/>
        <end position="237"/>
    </location>
</feature>
<feature type="repeat" description="ANK" evidence="3">
    <location>
        <begin position="172"/>
        <end position="204"/>
    </location>
</feature>
<dbReference type="Proteomes" id="UP000325440">
    <property type="component" value="Unassembled WGS sequence"/>
</dbReference>
<dbReference type="EMBL" id="CABPRJ010000586">
    <property type="protein sequence ID" value="VVC31106.1"/>
    <property type="molecule type" value="Genomic_DNA"/>
</dbReference>
<evidence type="ECO:0000313" key="4">
    <source>
        <dbReference type="EMBL" id="VVC31106.1"/>
    </source>
</evidence>
<evidence type="ECO:0000256" key="1">
    <source>
        <dbReference type="ARBA" id="ARBA00022737"/>
    </source>
</evidence>
<dbReference type="Gene3D" id="1.25.40.20">
    <property type="entry name" value="Ankyrin repeat-containing domain"/>
    <property type="match status" value="2"/>
</dbReference>
<dbReference type="Pfam" id="PF00023">
    <property type="entry name" value="Ank"/>
    <property type="match status" value="2"/>
</dbReference>
<protein>
    <submittedName>
        <fullName evidence="4">Ankyrin repeat-containing domain,Ankyrin repeat</fullName>
    </submittedName>
</protein>
<dbReference type="AlphaFoldDB" id="A0A5E4MFW9"/>
<feature type="repeat" description="ANK" evidence="3">
    <location>
        <begin position="103"/>
        <end position="137"/>
    </location>
</feature>
<dbReference type="InterPro" id="IPR051637">
    <property type="entry name" value="Ank_repeat_dom-contain_49"/>
</dbReference>
<keyword evidence="5" id="KW-1185">Reference proteome</keyword>
<feature type="repeat" description="ANK" evidence="3">
    <location>
        <begin position="138"/>
        <end position="171"/>
    </location>
</feature>
<dbReference type="PROSITE" id="PS50297">
    <property type="entry name" value="ANK_REP_REGION"/>
    <property type="match status" value="5"/>
</dbReference>
<dbReference type="PANTHER" id="PTHR24180:SF45">
    <property type="entry name" value="POLY [ADP-RIBOSE] POLYMERASE TANKYRASE"/>
    <property type="match status" value="1"/>
</dbReference>
<dbReference type="InterPro" id="IPR002110">
    <property type="entry name" value="Ankyrin_rpt"/>
</dbReference>
<reference evidence="4 5" key="1">
    <citation type="submission" date="2019-08" db="EMBL/GenBank/DDBJ databases">
        <authorList>
            <person name="Alioto T."/>
            <person name="Alioto T."/>
            <person name="Gomez Garrido J."/>
        </authorList>
    </citation>
    <scope>NUCLEOTIDE SEQUENCE [LARGE SCALE GENOMIC DNA]</scope>
</reference>
<proteinExistence type="predicted"/>
<keyword evidence="2 3" id="KW-0040">ANK repeat</keyword>
<dbReference type="PROSITE" id="PS50088">
    <property type="entry name" value="ANK_REPEAT"/>
    <property type="match status" value="5"/>
</dbReference>